<accession>A0A512JIM6</accession>
<dbReference type="RefSeq" id="WP_147046112.1">
    <property type="nucleotide sequence ID" value="NZ_BJZV01000007.1"/>
</dbReference>
<gene>
    <name evidence="1" type="ORF">MGN01_16550</name>
</gene>
<name>A0A512JIM6_9HYPH</name>
<reference evidence="1 2" key="1">
    <citation type="submission" date="2019-07" db="EMBL/GenBank/DDBJ databases">
        <title>Whole genome shotgun sequence of Methylobacterium gnaphalii NBRC 107716.</title>
        <authorList>
            <person name="Hosoyama A."/>
            <person name="Uohara A."/>
            <person name="Ohji S."/>
            <person name="Ichikawa N."/>
        </authorList>
    </citation>
    <scope>NUCLEOTIDE SEQUENCE [LARGE SCALE GENOMIC DNA]</scope>
    <source>
        <strain evidence="1 2">NBRC 107716</strain>
    </source>
</reference>
<dbReference type="EMBL" id="BJZV01000007">
    <property type="protein sequence ID" value="GEP09810.1"/>
    <property type="molecule type" value="Genomic_DNA"/>
</dbReference>
<dbReference type="AlphaFoldDB" id="A0A512JIM6"/>
<protein>
    <submittedName>
        <fullName evidence="1">Phage tail protein</fullName>
    </submittedName>
</protein>
<keyword evidence="2" id="KW-1185">Reference proteome</keyword>
<evidence type="ECO:0000313" key="2">
    <source>
        <dbReference type="Proteomes" id="UP000321750"/>
    </source>
</evidence>
<proteinExistence type="predicted"/>
<sequence>MGQRFAGVAYVKVNGKQYDLRGSFVVSPSDTKREGVAGQDGVHGFIETPRVPFIKGDLSTTAGLTVAELDAMVDETVTAELANGKNYVLRGAWTVSAHEISTGDGKVAVEWQGLSCDEI</sequence>
<dbReference type="Proteomes" id="UP000321750">
    <property type="component" value="Unassembled WGS sequence"/>
</dbReference>
<dbReference type="InterPro" id="IPR019596">
    <property type="entry name" value="Phage_Mu_GpM_tail_tub"/>
</dbReference>
<comment type="caution">
    <text evidence="1">The sequence shown here is derived from an EMBL/GenBank/DDBJ whole genome shotgun (WGS) entry which is preliminary data.</text>
</comment>
<evidence type="ECO:0000313" key="1">
    <source>
        <dbReference type="EMBL" id="GEP09810.1"/>
    </source>
</evidence>
<dbReference type="Pfam" id="PF10618">
    <property type="entry name" value="Tail_tube"/>
    <property type="match status" value="1"/>
</dbReference>
<dbReference type="OrthoDB" id="5463544at2"/>
<organism evidence="1 2">
    <name type="scientific">Methylobacterium gnaphalii</name>
    <dbReference type="NCBI Taxonomy" id="1010610"/>
    <lineage>
        <taxon>Bacteria</taxon>
        <taxon>Pseudomonadati</taxon>
        <taxon>Pseudomonadota</taxon>
        <taxon>Alphaproteobacteria</taxon>
        <taxon>Hyphomicrobiales</taxon>
        <taxon>Methylobacteriaceae</taxon>
        <taxon>Methylobacterium</taxon>
    </lineage>
</organism>